<dbReference type="EMBL" id="JACAZE010000001">
    <property type="protein sequence ID" value="KAF7322585.1"/>
    <property type="molecule type" value="Genomic_DNA"/>
</dbReference>
<dbReference type="AlphaFoldDB" id="A0A8H6TVN5"/>
<gene>
    <name evidence="1" type="ORF">HMN09_00037000</name>
</gene>
<name>A0A8H6TVN5_MYCCL</name>
<reference evidence="1" key="1">
    <citation type="submission" date="2020-05" db="EMBL/GenBank/DDBJ databases">
        <title>Mycena genomes resolve the evolution of fungal bioluminescence.</title>
        <authorList>
            <person name="Tsai I.J."/>
        </authorList>
    </citation>
    <scope>NUCLEOTIDE SEQUENCE</scope>
    <source>
        <strain evidence="1">110903Hualien_Pintung</strain>
    </source>
</reference>
<dbReference type="Proteomes" id="UP000613580">
    <property type="component" value="Unassembled WGS sequence"/>
</dbReference>
<sequence length="213" mass="24237">MASNDLLDGLEGMLRTSLGFDGCEGTFLYFRRRMQEIADEAFDFSKPIDVPQREAMNTFVEKTLVELYRFRDDPLKEELKVILQRYGASYLASRTGYFERKMSTKLKIRLNSKLTLTFKEPSSPLPSTETLHCTSNAGLDGSSIIQNFLGACQPPMLHLFDDFIRNGITGQLHLSSLARYESEDMRTYLATRGIGRNPLEIESLVLALTKRMD</sequence>
<accession>A0A8H6TVN5</accession>
<keyword evidence="2" id="KW-1185">Reference proteome</keyword>
<evidence type="ECO:0000313" key="1">
    <source>
        <dbReference type="EMBL" id="KAF7322585.1"/>
    </source>
</evidence>
<protein>
    <submittedName>
        <fullName evidence="1">Uncharacterized protein</fullName>
    </submittedName>
</protein>
<organism evidence="1 2">
    <name type="scientific">Mycena chlorophos</name>
    <name type="common">Agaric fungus</name>
    <name type="synonym">Agaricus chlorophos</name>
    <dbReference type="NCBI Taxonomy" id="658473"/>
    <lineage>
        <taxon>Eukaryota</taxon>
        <taxon>Fungi</taxon>
        <taxon>Dikarya</taxon>
        <taxon>Basidiomycota</taxon>
        <taxon>Agaricomycotina</taxon>
        <taxon>Agaricomycetes</taxon>
        <taxon>Agaricomycetidae</taxon>
        <taxon>Agaricales</taxon>
        <taxon>Marasmiineae</taxon>
        <taxon>Mycenaceae</taxon>
        <taxon>Mycena</taxon>
    </lineage>
</organism>
<comment type="caution">
    <text evidence="1">The sequence shown here is derived from an EMBL/GenBank/DDBJ whole genome shotgun (WGS) entry which is preliminary data.</text>
</comment>
<evidence type="ECO:0000313" key="2">
    <source>
        <dbReference type="Proteomes" id="UP000613580"/>
    </source>
</evidence>
<proteinExistence type="predicted"/>
<dbReference type="OrthoDB" id="2959575at2759"/>